<dbReference type="EMBL" id="CP016438">
    <property type="protein sequence ID" value="ANS62712.1"/>
    <property type="molecule type" value="Genomic_DNA"/>
</dbReference>
<dbReference type="RefSeq" id="WP_067426211.1">
    <property type="nucleotide sequence ID" value="NZ_CP016438.1"/>
</dbReference>
<sequence>MSGTELTITLSGGSAADAQKVVRALEPVFGAADGLPADDRATVHTATFTGVGSELPERLPQHSAGHLSAPVSVTVQGTPENVEKASDTLSRAFSAHDRGAASGDQERERQLVLRP</sequence>
<reference evidence="2 3" key="1">
    <citation type="submission" date="2016-07" db="EMBL/GenBank/DDBJ databases">
        <title>Enhancement of antibiotic productionsby engineered nitrateutilization in actinobacteria.</title>
        <authorList>
            <person name="Meng S.C."/>
        </authorList>
    </citation>
    <scope>NUCLEOTIDE SEQUENCE [LARGE SCALE GENOMIC DNA]</scope>
    <source>
        <strain evidence="2 3">NRRL 2936</strain>
    </source>
</reference>
<dbReference type="OrthoDB" id="4236106at2"/>
<keyword evidence="3" id="KW-1185">Reference proteome</keyword>
<dbReference type="Proteomes" id="UP000092598">
    <property type="component" value="Chromosome"/>
</dbReference>
<dbReference type="PATRIC" id="fig|1915.4.peg.592"/>
<proteinExistence type="predicted"/>
<protein>
    <submittedName>
        <fullName evidence="2">Uncharacterized protein</fullName>
    </submittedName>
</protein>
<feature type="region of interest" description="Disordered" evidence="1">
    <location>
        <begin position="93"/>
        <end position="115"/>
    </location>
</feature>
<accession>A0A1B1M2R1</accession>
<name>A0A1B1M2R1_STRLN</name>
<evidence type="ECO:0000256" key="1">
    <source>
        <dbReference type="SAM" id="MobiDB-lite"/>
    </source>
</evidence>
<feature type="compositionally biased region" description="Basic and acidic residues" evidence="1">
    <location>
        <begin position="94"/>
        <end position="115"/>
    </location>
</feature>
<organism evidence="2 3">
    <name type="scientific">Streptomyces lincolnensis</name>
    <dbReference type="NCBI Taxonomy" id="1915"/>
    <lineage>
        <taxon>Bacteria</taxon>
        <taxon>Bacillati</taxon>
        <taxon>Actinomycetota</taxon>
        <taxon>Actinomycetes</taxon>
        <taxon>Kitasatosporales</taxon>
        <taxon>Streptomycetaceae</taxon>
        <taxon>Streptomyces</taxon>
    </lineage>
</organism>
<evidence type="ECO:0000313" key="3">
    <source>
        <dbReference type="Proteomes" id="UP000092598"/>
    </source>
</evidence>
<gene>
    <name evidence="2" type="ORF">SLINC_0488</name>
</gene>
<dbReference type="KEGG" id="sls:SLINC_0488"/>
<dbReference type="AlphaFoldDB" id="A0A1B1M2R1"/>
<dbReference type="STRING" id="1915.SLINC_0488"/>
<evidence type="ECO:0000313" key="2">
    <source>
        <dbReference type="EMBL" id="ANS62712.1"/>
    </source>
</evidence>